<protein>
    <submittedName>
        <fullName evidence="2">Uncharacterized protein</fullName>
    </submittedName>
</protein>
<proteinExistence type="predicted"/>
<reference evidence="2 3" key="1">
    <citation type="submission" date="2018-03" db="EMBL/GenBank/DDBJ databases">
        <title>The ancient ancestry and fast evolution of plastids.</title>
        <authorList>
            <person name="Moore K.R."/>
            <person name="Magnabosco C."/>
            <person name="Momper L."/>
            <person name="Gold D.A."/>
            <person name="Bosak T."/>
            <person name="Fournier G.P."/>
        </authorList>
    </citation>
    <scope>NUCLEOTIDE SEQUENCE [LARGE SCALE GENOMIC DNA]</scope>
    <source>
        <strain evidence="2 3">CCALA 037</strain>
    </source>
</reference>
<evidence type="ECO:0000313" key="2">
    <source>
        <dbReference type="EMBL" id="PSB55545.1"/>
    </source>
</evidence>
<comment type="caution">
    <text evidence="2">The sequence shown here is derived from an EMBL/GenBank/DDBJ whole genome shotgun (WGS) entry which is preliminary data.</text>
</comment>
<keyword evidence="3" id="KW-1185">Reference proteome</keyword>
<keyword evidence="1" id="KW-0472">Membrane</keyword>
<keyword evidence="1" id="KW-1133">Transmembrane helix</keyword>
<organism evidence="2 3">
    <name type="scientific">Chamaesiphon polymorphus CCALA 037</name>
    <dbReference type="NCBI Taxonomy" id="2107692"/>
    <lineage>
        <taxon>Bacteria</taxon>
        <taxon>Bacillati</taxon>
        <taxon>Cyanobacteriota</taxon>
        <taxon>Cyanophyceae</taxon>
        <taxon>Gomontiellales</taxon>
        <taxon>Chamaesiphonaceae</taxon>
        <taxon>Chamaesiphon</taxon>
    </lineage>
</organism>
<accession>A0A2T1GDI6</accession>
<evidence type="ECO:0000313" key="3">
    <source>
        <dbReference type="Proteomes" id="UP000238937"/>
    </source>
</evidence>
<dbReference type="Proteomes" id="UP000238937">
    <property type="component" value="Unassembled WGS sequence"/>
</dbReference>
<evidence type="ECO:0000256" key="1">
    <source>
        <dbReference type="SAM" id="Phobius"/>
    </source>
</evidence>
<feature type="transmembrane region" description="Helical" evidence="1">
    <location>
        <begin position="90"/>
        <end position="110"/>
    </location>
</feature>
<sequence length="166" mass="19242">MLILMFVYNSGSTKIPHPNLNFWFDALAIVGIVGIIACWHKLKRLRWNVSFTIYLYIFLVLILRNPFGILTTISDGKITALNWQNFLHSLWVGVGIFGIGMLLEVLIYHLRQLKTWAWWLALFVSISYVSSIVFFFSGTLGIWSLLDPDTKQAFRHYLRQGKTQQS</sequence>
<feature type="transmembrane region" description="Helical" evidence="1">
    <location>
        <begin position="20"/>
        <end position="39"/>
    </location>
</feature>
<keyword evidence="1" id="KW-0812">Transmembrane</keyword>
<feature type="transmembrane region" description="Helical" evidence="1">
    <location>
        <begin position="51"/>
        <end position="70"/>
    </location>
</feature>
<feature type="transmembrane region" description="Helical" evidence="1">
    <location>
        <begin position="117"/>
        <end position="146"/>
    </location>
</feature>
<gene>
    <name evidence="2" type="ORF">C7B77_14670</name>
</gene>
<name>A0A2T1GDI6_9CYAN</name>
<dbReference type="AlphaFoldDB" id="A0A2T1GDI6"/>
<dbReference type="EMBL" id="PVWO01000180">
    <property type="protein sequence ID" value="PSB55545.1"/>
    <property type="molecule type" value="Genomic_DNA"/>
</dbReference>